<dbReference type="InterPro" id="IPR036388">
    <property type="entry name" value="WH-like_DNA-bd_sf"/>
</dbReference>
<keyword evidence="1" id="KW-0805">Transcription regulation</keyword>
<dbReference type="GO" id="GO:0003677">
    <property type="term" value="F:DNA binding"/>
    <property type="evidence" value="ECO:0007669"/>
    <property type="project" value="UniProtKB-KW"/>
</dbReference>
<dbReference type="GO" id="GO:0003700">
    <property type="term" value="F:DNA-binding transcription factor activity"/>
    <property type="evidence" value="ECO:0007669"/>
    <property type="project" value="InterPro"/>
</dbReference>
<proteinExistence type="predicted"/>
<dbReference type="AlphaFoldDB" id="A0A117IFI6"/>
<dbReference type="SUPFAM" id="SSF48008">
    <property type="entry name" value="GntR ligand-binding domain-like"/>
    <property type="match status" value="1"/>
</dbReference>
<reference evidence="5 6" key="1">
    <citation type="journal article" date="2016" name="Genome Announc.">
        <title>Draft Genome Sequences of Five Rapidly Growing Mycobacterium Species, M. thermoresistibile, M. fortuitum subsp. acetamidolyticum, M. canariasense, M. brisbanense, and M. novocastrense.</title>
        <authorList>
            <person name="Katahira K."/>
            <person name="Ogura Y."/>
            <person name="Gotoh Y."/>
            <person name="Hayashi T."/>
        </authorList>
    </citation>
    <scope>NUCLEOTIDE SEQUENCE [LARGE SCALE GENOMIC DNA]</scope>
    <source>
        <strain evidence="5 6">JCM6368</strain>
    </source>
</reference>
<dbReference type="SMART" id="SM00895">
    <property type="entry name" value="FCD"/>
    <property type="match status" value="1"/>
</dbReference>
<feature type="domain" description="HTH gntR-type" evidence="4">
    <location>
        <begin position="32"/>
        <end position="102"/>
    </location>
</feature>
<dbReference type="CDD" id="cd07377">
    <property type="entry name" value="WHTH_GntR"/>
    <property type="match status" value="1"/>
</dbReference>
<gene>
    <name evidence="5" type="ORF">RMCFA_4382</name>
</gene>
<evidence type="ECO:0000313" key="6">
    <source>
        <dbReference type="Proteomes" id="UP000069705"/>
    </source>
</evidence>
<dbReference type="PANTHER" id="PTHR43537">
    <property type="entry name" value="TRANSCRIPTIONAL REGULATOR, GNTR FAMILY"/>
    <property type="match status" value="1"/>
</dbReference>
<keyword evidence="2" id="KW-0238">DNA-binding</keyword>
<dbReference type="PRINTS" id="PR00035">
    <property type="entry name" value="HTHGNTR"/>
</dbReference>
<dbReference type="InterPro" id="IPR011711">
    <property type="entry name" value="GntR_C"/>
</dbReference>
<comment type="caution">
    <text evidence="5">The sequence shown here is derived from an EMBL/GenBank/DDBJ whole genome shotgun (WGS) entry which is preliminary data.</text>
</comment>
<dbReference type="Gene3D" id="1.10.10.10">
    <property type="entry name" value="Winged helix-like DNA-binding domain superfamily/Winged helix DNA-binding domain"/>
    <property type="match status" value="1"/>
</dbReference>
<dbReference type="InterPro" id="IPR036390">
    <property type="entry name" value="WH_DNA-bd_sf"/>
</dbReference>
<name>A0A117IFI6_MYCFO</name>
<reference evidence="6" key="2">
    <citation type="submission" date="2016-02" db="EMBL/GenBank/DDBJ databases">
        <title>Draft genome sequence of five rapidly growing Mycobacterium species.</title>
        <authorList>
            <person name="Katahira K."/>
            <person name="Gotou Y."/>
            <person name="Iida K."/>
            <person name="Ogura Y."/>
            <person name="Hayashi T."/>
        </authorList>
    </citation>
    <scope>NUCLEOTIDE SEQUENCE [LARGE SCALE GENOMIC DNA]</scope>
    <source>
        <strain evidence="6">JCM6368</strain>
    </source>
</reference>
<dbReference type="Gene3D" id="1.20.120.530">
    <property type="entry name" value="GntR ligand-binding domain-like"/>
    <property type="match status" value="1"/>
</dbReference>
<accession>A0A117IFI6</accession>
<protein>
    <submittedName>
        <fullName evidence="5">GntR family transcriptional regulator</fullName>
    </submittedName>
</protein>
<dbReference type="SUPFAM" id="SSF46785">
    <property type="entry name" value="Winged helix' DNA-binding domain"/>
    <property type="match status" value="1"/>
</dbReference>
<dbReference type="Proteomes" id="UP000069705">
    <property type="component" value="Unassembled WGS sequence"/>
</dbReference>
<evidence type="ECO:0000313" key="5">
    <source>
        <dbReference type="EMBL" id="GAT04271.1"/>
    </source>
</evidence>
<dbReference type="PANTHER" id="PTHR43537:SF5">
    <property type="entry name" value="UXU OPERON TRANSCRIPTIONAL REGULATOR"/>
    <property type="match status" value="1"/>
</dbReference>
<evidence type="ECO:0000259" key="4">
    <source>
        <dbReference type="PROSITE" id="PS50949"/>
    </source>
</evidence>
<evidence type="ECO:0000256" key="3">
    <source>
        <dbReference type="ARBA" id="ARBA00023163"/>
    </source>
</evidence>
<dbReference type="EMBL" id="BCSZ01000043">
    <property type="protein sequence ID" value="GAT04271.1"/>
    <property type="molecule type" value="Genomic_DNA"/>
</dbReference>
<organism evidence="5 6">
    <name type="scientific">Mycolicibacterium fortuitum subsp. acetamidolyticum</name>
    <dbReference type="NCBI Taxonomy" id="144550"/>
    <lineage>
        <taxon>Bacteria</taxon>
        <taxon>Bacillati</taxon>
        <taxon>Actinomycetota</taxon>
        <taxon>Actinomycetes</taxon>
        <taxon>Mycobacteriales</taxon>
        <taxon>Mycobacteriaceae</taxon>
        <taxon>Mycolicibacterium</taxon>
    </lineage>
</organism>
<dbReference type="Pfam" id="PF00392">
    <property type="entry name" value="GntR"/>
    <property type="match status" value="1"/>
</dbReference>
<sequence length="262" mass="29554">MRTGFRCAVAFEASEGGRMSTAKTALVPVRQIAAHELVVDQMRRALELGQFRPGDRLPTERELSDMLDVSRTTVRAAVAVLEKEGLITVRRGRGGGFTVQAPQYDPAVMRRELRRNKRAIRDAFDYRVIVETGATRLAAERRRATDVTELRKLLKGMESALQVGMDEPSARRTTEFQTLDSAFHLRIAQAAQNDRLLEAVADARRRMWLPVGAIFGRLEPNANDYHESILEAIENRDPESAANQMAAHIDDTRRTVESWLKR</sequence>
<evidence type="ECO:0000256" key="2">
    <source>
        <dbReference type="ARBA" id="ARBA00023125"/>
    </source>
</evidence>
<dbReference type="SMART" id="SM00345">
    <property type="entry name" value="HTH_GNTR"/>
    <property type="match status" value="1"/>
</dbReference>
<dbReference type="InterPro" id="IPR000524">
    <property type="entry name" value="Tscrpt_reg_HTH_GntR"/>
</dbReference>
<evidence type="ECO:0000256" key="1">
    <source>
        <dbReference type="ARBA" id="ARBA00023015"/>
    </source>
</evidence>
<dbReference type="Pfam" id="PF07729">
    <property type="entry name" value="FCD"/>
    <property type="match status" value="1"/>
</dbReference>
<keyword evidence="3" id="KW-0804">Transcription</keyword>
<dbReference type="InterPro" id="IPR008920">
    <property type="entry name" value="TF_FadR/GntR_C"/>
</dbReference>
<dbReference type="PROSITE" id="PS50949">
    <property type="entry name" value="HTH_GNTR"/>
    <property type="match status" value="1"/>
</dbReference>